<gene>
    <name evidence="1" type="ORF">BST63_02840</name>
</gene>
<evidence type="ECO:0000313" key="2">
    <source>
        <dbReference type="Proteomes" id="UP000193884"/>
    </source>
</evidence>
<comment type="caution">
    <text evidence="1">The sequence shown here is derived from an EMBL/GenBank/DDBJ whole genome shotgun (WGS) entry which is preliminary data.</text>
</comment>
<reference evidence="1 2" key="1">
    <citation type="submission" date="2017-03" db="EMBL/GenBank/DDBJ databases">
        <title>Whole genome sequences of fourteen strains of Bradyrhizobium canariense and one strain of Bradyrhizobium japonicum isolated from Lupinus (Papilionoideae: Genisteae) species in Algeria.</title>
        <authorList>
            <person name="Crovadore J."/>
            <person name="Chekireb D."/>
            <person name="Brachmann A."/>
            <person name="Chablais R."/>
            <person name="Cochard B."/>
            <person name="Lefort F."/>
        </authorList>
    </citation>
    <scope>NUCLEOTIDE SEQUENCE [LARGE SCALE GENOMIC DNA]</scope>
    <source>
        <strain evidence="1 2">UBMAN05</strain>
    </source>
</reference>
<protein>
    <submittedName>
        <fullName evidence="1">Uncharacterized protein</fullName>
    </submittedName>
</protein>
<dbReference type="Proteomes" id="UP000193884">
    <property type="component" value="Unassembled WGS sequence"/>
</dbReference>
<sequence>MTPLRRMRAITQEPPPFRLSASAVLLKREVYLTNHKKPFRLYREEKLAVSAAAAASARSGPELR</sequence>
<name>A0ABX3XB58_9BRAD</name>
<proteinExistence type="predicted"/>
<evidence type="ECO:0000313" key="1">
    <source>
        <dbReference type="EMBL" id="OSJ34908.1"/>
    </source>
</evidence>
<keyword evidence="2" id="KW-1185">Reference proteome</keyword>
<accession>A0ABX3XB58</accession>
<organism evidence="1 2">
    <name type="scientific">Bradyrhizobium canariense</name>
    <dbReference type="NCBI Taxonomy" id="255045"/>
    <lineage>
        <taxon>Bacteria</taxon>
        <taxon>Pseudomonadati</taxon>
        <taxon>Pseudomonadota</taxon>
        <taxon>Alphaproteobacteria</taxon>
        <taxon>Hyphomicrobiales</taxon>
        <taxon>Nitrobacteraceae</taxon>
        <taxon>Bradyrhizobium</taxon>
    </lineage>
</organism>
<dbReference type="EMBL" id="NAFK01000117">
    <property type="protein sequence ID" value="OSJ34908.1"/>
    <property type="molecule type" value="Genomic_DNA"/>
</dbReference>